<keyword evidence="1" id="KW-0812">Transmembrane</keyword>
<dbReference type="RefSeq" id="WP_397609073.1">
    <property type="nucleotide sequence ID" value="NZ_CP032664.1"/>
</dbReference>
<keyword evidence="1" id="KW-0472">Membrane</keyword>
<evidence type="ECO:0000313" key="2">
    <source>
        <dbReference type="EMBL" id="QQO83089.1"/>
    </source>
</evidence>
<feature type="transmembrane region" description="Helical" evidence="1">
    <location>
        <begin position="108"/>
        <end position="133"/>
    </location>
</feature>
<feature type="transmembrane region" description="Helical" evidence="1">
    <location>
        <begin position="311"/>
        <end position="328"/>
    </location>
</feature>
<feature type="transmembrane region" description="Helical" evidence="1">
    <location>
        <begin position="48"/>
        <end position="66"/>
    </location>
</feature>
<evidence type="ECO:0000256" key="1">
    <source>
        <dbReference type="SAM" id="Phobius"/>
    </source>
</evidence>
<feature type="transmembrane region" description="Helical" evidence="1">
    <location>
        <begin position="228"/>
        <end position="249"/>
    </location>
</feature>
<evidence type="ECO:0008006" key="3">
    <source>
        <dbReference type="Google" id="ProtNLM"/>
    </source>
</evidence>
<feature type="transmembrane region" description="Helical" evidence="1">
    <location>
        <begin position="183"/>
        <end position="198"/>
    </location>
</feature>
<proteinExistence type="predicted"/>
<keyword evidence="1" id="KW-1133">Transmembrane helix</keyword>
<feature type="transmembrane region" description="Helical" evidence="1">
    <location>
        <begin position="340"/>
        <end position="355"/>
    </location>
</feature>
<feature type="transmembrane region" description="Helical" evidence="1">
    <location>
        <begin position="361"/>
        <end position="380"/>
    </location>
</feature>
<feature type="transmembrane region" description="Helical" evidence="1">
    <location>
        <begin position="153"/>
        <end position="176"/>
    </location>
</feature>
<reference evidence="2" key="1">
    <citation type="submission" date="2018-09" db="EMBL/GenBank/DDBJ databases">
        <title>Genome sequencing and analysis.</title>
        <authorList>
            <person name="Huang Y.-T."/>
        </authorList>
    </citation>
    <scope>NUCLEOTIDE SEQUENCE</scope>
    <source>
        <strain evidence="2">HIDE</strain>
    </source>
</reference>
<name>A0A7T8INY6_9GAMM</name>
<protein>
    <recommendedName>
        <fullName evidence="3">O-antigen ligase family protein</fullName>
    </recommendedName>
</protein>
<dbReference type="EMBL" id="CP032664">
    <property type="protein sequence ID" value="QQO83089.1"/>
    <property type="molecule type" value="Genomic_DNA"/>
</dbReference>
<dbReference type="AlphaFoldDB" id="A0A7T8INY6"/>
<feature type="transmembrane region" description="Helical" evidence="1">
    <location>
        <begin position="204"/>
        <end position="221"/>
    </location>
</feature>
<feature type="transmembrane region" description="Helical" evidence="1">
    <location>
        <begin position="12"/>
        <end position="36"/>
    </location>
</feature>
<gene>
    <name evidence="2" type="ORF">D7032_07365</name>
</gene>
<feature type="transmembrane region" description="Helical" evidence="1">
    <location>
        <begin position="78"/>
        <end position="96"/>
    </location>
</feature>
<accession>A0A7T8INY6</accession>
<organism evidence="2">
    <name type="scientific">Shewanella algae</name>
    <dbReference type="NCBI Taxonomy" id="38313"/>
    <lineage>
        <taxon>Bacteria</taxon>
        <taxon>Pseudomonadati</taxon>
        <taxon>Pseudomonadota</taxon>
        <taxon>Gammaproteobacteria</taxon>
        <taxon>Alteromonadales</taxon>
        <taxon>Shewanellaceae</taxon>
        <taxon>Shewanella</taxon>
    </lineage>
</organism>
<sequence>MNISKLELFSFQLFISIIVISYSWTPIAFFSIPVFIMATFAAIKVKTFNYIFISYVFLILLITYTVQHQVLYIEWARNILFIPLIMVSYILGDWLATNENSVKPIAVCFFISSLIVVLYTFLISIPSDLSLFIGERRGYMAKEYLFFGRFFEFSLGVTHLNLYINFCVVILFMVMINVGLRKIYVLGVLVLVILGLLTQSRSPALFAVIILLIYLIYLFNVTNRKGTYLFLMAFALLSATLAVSPLLLFSDIFSSSRFSAEGMSDVSRLLFFAKGWEHMTSEPWGNSLLYTDPKMPLLNYHNTFLSIGNRIAYLAFYIFIFLFFISFVRIVRINSVRKKFTLLLLLYFCFHNFMIEDVIKFDAFVLFVFFVLAAYVRRITYIEKRFFNARKKDDFAC</sequence>